<keyword evidence="2" id="KW-0285">Flavoprotein</keyword>
<dbReference type="Proteomes" id="UP000318199">
    <property type="component" value="Unassembled WGS sequence"/>
</dbReference>
<dbReference type="EMBL" id="VOBQ01000015">
    <property type="protein sequence ID" value="TWO69547.1"/>
    <property type="molecule type" value="Genomic_DNA"/>
</dbReference>
<keyword evidence="3" id="KW-0274">FAD</keyword>
<evidence type="ECO:0000256" key="4">
    <source>
        <dbReference type="ARBA" id="ARBA00023002"/>
    </source>
</evidence>
<dbReference type="GO" id="GO:0004497">
    <property type="term" value="F:monooxygenase activity"/>
    <property type="evidence" value="ECO:0007669"/>
    <property type="project" value="UniProtKB-KW"/>
</dbReference>
<dbReference type="PANTHER" id="PTHR13789:SF318">
    <property type="entry name" value="GERANYLGERANYL DIPHOSPHATE REDUCTASE"/>
    <property type="match status" value="1"/>
</dbReference>
<gene>
    <name evidence="7" type="ORF">FN976_18980</name>
</gene>
<comment type="caution">
    <text evidence="7">The sequence shown here is derived from an EMBL/GenBank/DDBJ whole genome shotgun (WGS) entry which is preliminary data.</text>
</comment>
<organism evidence="7 8">
    <name type="scientific">Caenimonas sedimenti</name>
    <dbReference type="NCBI Taxonomy" id="2596921"/>
    <lineage>
        <taxon>Bacteria</taxon>
        <taxon>Pseudomonadati</taxon>
        <taxon>Pseudomonadota</taxon>
        <taxon>Betaproteobacteria</taxon>
        <taxon>Burkholderiales</taxon>
        <taxon>Comamonadaceae</taxon>
        <taxon>Caenimonas</taxon>
    </lineage>
</organism>
<dbReference type="InterPro" id="IPR002938">
    <property type="entry name" value="FAD-bd"/>
</dbReference>
<evidence type="ECO:0000256" key="2">
    <source>
        <dbReference type="ARBA" id="ARBA00022630"/>
    </source>
</evidence>
<dbReference type="OrthoDB" id="9782160at2"/>
<accession>A0A562ZMA1</accession>
<evidence type="ECO:0000256" key="5">
    <source>
        <dbReference type="ARBA" id="ARBA00023033"/>
    </source>
</evidence>
<sequence>MSLQILIAGGGIGGLGAALAACRAGWAACLFEQAEAFSETGAGIQLGPNAGRVLQGWGLADALDRVASRPARIRVRSGVDGAELAALPLDDFASRYGAPYRTVHRADLHGVLLGAAQAEGAALNPATRIERVETAGDVVRLHCSAGPLREGDALAGADGLWSTVRAAVHPDAAPRFTGDLAFRALALQQDLAQPLRSDEVCVWLAPQLHVVAYPLRGQHWLNVVVVAAGAKPQALAGWDHEADATAMRSAVAGACAPLRALLDAMPAWRMWPVHETAPLHGADGMASGRIALLGDAAHPMRPYLAQGAGMALEDAAELGRMLAMARDAGLPVETALRRYALHRWERCAKVQARSQRNGVIFHASGPLRVARDAAMRVAGGRLLDNPWLYRG</sequence>
<evidence type="ECO:0000313" key="7">
    <source>
        <dbReference type="EMBL" id="TWO69547.1"/>
    </source>
</evidence>
<dbReference type="InterPro" id="IPR050493">
    <property type="entry name" value="FAD-dep_Monooxygenase_BioMet"/>
</dbReference>
<feature type="domain" description="FAD-binding" evidence="6">
    <location>
        <begin position="4"/>
        <end position="346"/>
    </location>
</feature>
<evidence type="ECO:0000256" key="3">
    <source>
        <dbReference type="ARBA" id="ARBA00022827"/>
    </source>
</evidence>
<dbReference type="Gene3D" id="3.50.50.60">
    <property type="entry name" value="FAD/NAD(P)-binding domain"/>
    <property type="match status" value="1"/>
</dbReference>
<dbReference type="GO" id="GO:0071949">
    <property type="term" value="F:FAD binding"/>
    <property type="evidence" value="ECO:0007669"/>
    <property type="project" value="InterPro"/>
</dbReference>
<keyword evidence="5" id="KW-0503">Monooxygenase</keyword>
<reference evidence="7 8" key="1">
    <citation type="submission" date="2019-07" db="EMBL/GenBank/DDBJ databases">
        <title>Caenimonas sedimenti sp. nov., isolated from activated sludge.</title>
        <authorList>
            <person name="Xu J."/>
        </authorList>
    </citation>
    <scope>NUCLEOTIDE SEQUENCE [LARGE SCALE GENOMIC DNA]</scope>
    <source>
        <strain evidence="7 8">HX-9-20</strain>
    </source>
</reference>
<evidence type="ECO:0000256" key="1">
    <source>
        <dbReference type="ARBA" id="ARBA00001974"/>
    </source>
</evidence>
<dbReference type="SUPFAM" id="SSF54373">
    <property type="entry name" value="FAD-linked reductases, C-terminal domain"/>
    <property type="match status" value="1"/>
</dbReference>
<dbReference type="PANTHER" id="PTHR13789">
    <property type="entry name" value="MONOOXYGENASE"/>
    <property type="match status" value="1"/>
</dbReference>
<protein>
    <submittedName>
        <fullName evidence="7">FAD-dependent oxidoreductase</fullName>
    </submittedName>
</protein>
<comment type="cofactor">
    <cofactor evidence="1">
        <name>FAD</name>
        <dbReference type="ChEBI" id="CHEBI:57692"/>
    </cofactor>
</comment>
<keyword evidence="8" id="KW-1185">Reference proteome</keyword>
<evidence type="ECO:0000313" key="8">
    <source>
        <dbReference type="Proteomes" id="UP000318199"/>
    </source>
</evidence>
<dbReference type="RefSeq" id="WP_145894805.1">
    <property type="nucleotide sequence ID" value="NZ_VOBQ01000015.1"/>
</dbReference>
<dbReference type="SUPFAM" id="SSF51905">
    <property type="entry name" value="FAD/NAD(P)-binding domain"/>
    <property type="match status" value="1"/>
</dbReference>
<dbReference type="AlphaFoldDB" id="A0A562ZMA1"/>
<dbReference type="Pfam" id="PF01494">
    <property type="entry name" value="FAD_binding_3"/>
    <property type="match status" value="1"/>
</dbReference>
<name>A0A562ZMA1_9BURK</name>
<dbReference type="PRINTS" id="PR00420">
    <property type="entry name" value="RNGMNOXGNASE"/>
</dbReference>
<evidence type="ECO:0000259" key="6">
    <source>
        <dbReference type="Pfam" id="PF01494"/>
    </source>
</evidence>
<keyword evidence="4" id="KW-0560">Oxidoreductase</keyword>
<proteinExistence type="predicted"/>
<dbReference type="InterPro" id="IPR036188">
    <property type="entry name" value="FAD/NAD-bd_sf"/>
</dbReference>